<dbReference type="STRING" id="98765.A0A2R6NH56"/>
<dbReference type="Proteomes" id="UP000186601">
    <property type="component" value="Unassembled WGS sequence"/>
</dbReference>
<accession>A0A2R6NH56</accession>
<proteinExistence type="predicted"/>
<gene>
    <name evidence="1" type="ORF">PHLCEN_2v12836</name>
</gene>
<keyword evidence="2" id="KW-1185">Reference proteome</keyword>
<name>A0A2R6NH56_9APHY</name>
<organism evidence="1 2">
    <name type="scientific">Hermanssonia centrifuga</name>
    <dbReference type="NCBI Taxonomy" id="98765"/>
    <lineage>
        <taxon>Eukaryota</taxon>
        <taxon>Fungi</taxon>
        <taxon>Dikarya</taxon>
        <taxon>Basidiomycota</taxon>
        <taxon>Agaricomycotina</taxon>
        <taxon>Agaricomycetes</taxon>
        <taxon>Polyporales</taxon>
        <taxon>Meruliaceae</taxon>
        <taxon>Hermanssonia</taxon>
    </lineage>
</organism>
<dbReference type="OrthoDB" id="10054765at2759"/>
<dbReference type="AlphaFoldDB" id="A0A2R6NH56"/>
<reference evidence="1 2" key="1">
    <citation type="submission" date="2018-02" db="EMBL/GenBank/DDBJ databases">
        <title>Genome sequence of the basidiomycete white-rot fungus Phlebia centrifuga.</title>
        <authorList>
            <person name="Granchi Z."/>
            <person name="Peng M."/>
            <person name="de Vries R.P."/>
            <person name="Hilden K."/>
            <person name="Makela M.R."/>
            <person name="Grigoriev I."/>
            <person name="Riley R."/>
        </authorList>
    </citation>
    <scope>NUCLEOTIDE SEQUENCE [LARGE SCALE GENOMIC DNA]</scope>
    <source>
        <strain evidence="1 2">FBCC195</strain>
    </source>
</reference>
<dbReference type="InterPro" id="IPR009003">
    <property type="entry name" value="Peptidase_S1_PA"/>
</dbReference>
<dbReference type="EMBL" id="MLYV02001289">
    <property type="protein sequence ID" value="PSR71322.1"/>
    <property type="molecule type" value="Genomic_DNA"/>
</dbReference>
<dbReference type="Pfam" id="PF13365">
    <property type="entry name" value="Trypsin_2"/>
    <property type="match status" value="1"/>
</dbReference>
<dbReference type="SUPFAM" id="SSF50494">
    <property type="entry name" value="Trypsin-like serine proteases"/>
    <property type="match status" value="1"/>
</dbReference>
<comment type="caution">
    <text evidence="1">The sequence shown here is derived from an EMBL/GenBank/DDBJ whole genome shotgun (WGS) entry which is preliminary data.</text>
</comment>
<protein>
    <submittedName>
        <fullName evidence="1">Uncharacterized protein</fullName>
    </submittedName>
</protein>
<evidence type="ECO:0000313" key="2">
    <source>
        <dbReference type="Proteomes" id="UP000186601"/>
    </source>
</evidence>
<evidence type="ECO:0000313" key="1">
    <source>
        <dbReference type="EMBL" id="PSR71322.1"/>
    </source>
</evidence>
<sequence>MEEIQDHPLLSTPSSSTYETIQGLNQDDLAISGTLVLSGLPDDHVPAFSPVTSVPSSLHRADLLLLSTLKSSLSTLRTLPVSPYPVQAGTPVRAHFVVHQEPEEEGWRPWVGGTWSKWVKGTVLGYRDMAGQEAKPGTYDALSHLLFKPLPTPGSSGGPIVDEETGAIVGVIVGTRMDSQIDGLRGWGRPAETIFELLGLNLNDL</sequence>